<keyword evidence="5" id="KW-1185">Reference proteome</keyword>
<dbReference type="AlphaFoldDB" id="A0A1M6GRU3"/>
<dbReference type="Pfam" id="PF00132">
    <property type="entry name" value="Hexapep"/>
    <property type="match status" value="1"/>
</dbReference>
<evidence type="ECO:0000256" key="2">
    <source>
        <dbReference type="ARBA" id="ARBA00022737"/>
    </source>
</evidence>
<gene>
    <name evidence="4" type="ORF">SAMN05444280_11195</name>
</gene>
<name>A0A1M6GRU3_9BACT</name>
<organism evidence="4 5">
    <name type="scientific">Tangfeifania diversioriginum</name>
    <dbReference type="NCBI Taxonomy" id="1168035"/>
    <lineage>
        <taxon>Bacteria</taxon>
        <taxon>Pseudomonadati</taxon>
        <taxon>Bacteroidota</taxon>
        <taxon>Bacteroidia</taxon>
        <taxon>Marinilabiliales</taxon>
        <taxon>Prolixibacteraceae</taxon>
        <taxon>Tangfeifania</taxon>
    </lineage>
</organism>
<evidence type="ECO:0000313" key="5">
    <source>
        <dbReference type="Proteomes" id="UP000184050"/>
    </source>
</evidence>
<dbReference type="InterPro" id="IPR001451">
    <property type="entry name" value="Hexapep"/>
</dbReference>
<keyword evidence="1 4" id="KW-0808">Transferase</keyword>
<sequence length="169" mass="19475">MFPKLIKLYYLPYRLFNQVLWAKKIGVKVGSDCRFYKLSFSTEPYLVEIGNHVSATKVHFETHDGGLWIFRKRHPHWDKISTIKIGNNVYLGYDVIILPGVKIGNNVIVGARSVVTRNIPDNSVAVGSPARVIKSTDDYYNKIKNEVIETKHLSRRSKKKFLLKHFNIS</sequence>
<dbReference type="SUPFAM" id="SSF51161">
    <property type="entry name" value="Trimeric LpxA-like enzymes"/>
    <property type="match status" value="1"/>
</dbReference>
<protein>
    <submittedName>
        <fullName evidence="4">Transferase hexapeptide (Six repeat-containing protein)</fullName>
    </submittedName>
</protein>
<dbReference type="InterPro" id="IPR011004">
    <property type="entry name" value="Trimer_LpxA-like_sf"/>
</dbReference>
<dbReference type="STRING" id="1168035.SAMN05444280_11195"/>
<dbReference type="PROSITE" id="PS00101">
    <property type="entry name" value="HEXAPEP_TRANSFERASES"/>
    <property type="match status" value="1"/>
</dbReference>
<dbReference type="InterPro" id="IPR051159">
    <property type="entry name" value="Hexapeptide_acetyltransf"/>
</dbReference>
<dbReference type="OrthoDB" id="9814490at2"/>
<keyword evidence="2" id="KW-0677">Repeat</keyword>
<evidence type="ECO:0000313" key="4">
    <source>
        <dbReference type="EMBL" id="SHJ12629.1"/>
    </source>
</evidence>
<evidence type="ECO:0000256" key="3">
    <source>
        <dbReference type="ARBA" id="ARBA00023315"/>
    </source>
</evidence>
<dbReference type="Proteomes" id="UP000184050">
    <property type="component" value="Unassembled WGS sequence"/>
</dbReference>
<keyword evidence="3" id="KW-0012">Acyltransferase</keyword>
<dbReference type="PANTHER" id="PTHR23416">
    <property type="entry name" value="SIALIC ACID SYNTHASE-RELATED"/>
    <property type="match status" value="1"/>
</dbReference>
<dbReference type="PANTHER" id="PTHR23416:SF78">
    <property type="entry name" value="LIPOPOLYSACCHARIDE BIOSYNTHESIS O-ACETYL TRANSFERASE WBBJ-RELATED"/>
    <property type="match status" value="1"/>
</dbReference>
<proteinExistence type="predicted"/>
<dbReference type="Gene3D" id="2.160.10.10">
    <property type="entry name" value="Hexapeptide repeat proteins"/>
    <property type="match status" value="1"/>
</dbReference>
<dbReference type="InterPro" id="IPR018357">
    <property type="entry name" value="Hexapep_transf_CS"/>
</dbReference>
<evidence type="ECO:0000256" key="1">
    <source>
        <dbReference type="ARBA" id="ARBA00022679"/>
    </source>
</evidence>
<dbReference type="EMBL" id="FQZE01000011">
    <property type="protein sequence ID" value="SHJ12629.1"/>
    <property type="molecule type" value="Genomic_DNA"/>
</dbReference>
<dbReference type="CDD" id="cd04647">
    <property type="entry name" value="LbH_MAT_like"/>
    <property type="match status" value="1"/>
</dbReference>
<accession>A0A1M6GRU3</accession>
<dbReference type="RefSeq" id="WP_073168544.1">
    <property type="nucleotide sequence ID" value="NZ_FQZE01000011.1"/>
</dbReference>
<reference evidence="4 5" key="1">
    <citation type="submission" date="2016-11" db="EMBL/GenBank/DDBJ databases">
        <authorList>
            <person name="Jaros S."/>
            <person name="Januszkiewicz K."/>
            <person name="Wedrychowicz H."/>
        </authorList>
    </citation>
    <scope>NUCLEOTIDE SEQUENCE [LARGE SCALE GENOMIC DNA]</scope>
    <source>
        <strain evidence="4 5">DSM 27063</strain>
    </source>
</reference>
<dbReference type="GO" id="GO:0016746">
    <property type="term" value="F:acyltransferase activity"/>
    <property type="evidence" value="ECO:0007669"/>
    <property type="project" value="UniProtKB-KW"/>
</dbReference>